<feature type="transmembrane region" description="Helical" evidence="1">
    <location>
        <begin position="30"/>
        <end position="49"/>
    </location>
</feature>
<evidence type="ECO:0000256" key="1">
    <source>
        <dbReference type="SAM" id="Phobius"/>
    </source>
</evidence>
<gene>
    <name evidence="2" type="ORF">EWM59_09110</name>
</gene>
<dbReference type="EMBL" id="SEWF01000010">
    <property type="protein sequence ID" value="RYU96046.1"/>
    <property type="molecule type" value="Genomic_DNA"/>
</dbReference>
<dbReference type="Proteomes" id="UP000293162">
    <property type="component" value="Unassembled WGS sequence"/>
</dbReference>
<evidence type="ECO:0000313" key="3">
    <source>
        <dbReference type="Proteomes" id="UP000293162"/>
    </source>
</evidence>
<dbReference type="RefSeq" id="WP_130020653.1">
    <property type="nucleotide sequence ID" value="NZ_SEWF01000010.1"/>
</dbReference>
<keyword evidence="3" id="KW-1185">Reference proteome</keyword>
<dbReference type="AlphaFoldDB" id="A0A4Q5M179"/>
<keyword evidence="1" id="KW-0472">Membrane</keyword>
<reference evidence="2 3" key="1">
    <citation type="submission" date="2019-02" db="EMBL/GenBank/DDBJ databases">
        <title>Bacterial novel species Emticicia sp. 17J42-9 isolated from soil.</title>
        <authorList>
            <person name="Jung H.-Y."/>
        </authorList>
    </citation>
    <scope>NUCLEOTIDE SEQUENCE [LARGE SCALE GENOMIC DNA]</scope>
    <source>
        <strain evidence="2 3">17J42-9</strain>
    </source>
</reference>
<protein>
    <submittedName>
        <fullName evidence="2">Uncharacterized protein</fullName>
    </submittedName>
</protein>
<sequence length="165" mass="18557">MQKLKKPFLIVILLALCGYATYEKMQTLAIVAIILLILVLYIEVVKRFADLLFALASKTRQARIGEVEFNIHDPLKQAIIENIEIDKSWAKAIFAELSSSHIGLLLAISKAGKFKCQNNIKNTLRDLRAKGLLEHNKPSMTDSDTVWLTDFGTELVQIITTSTKK</sequence>
<keyword evidence="1" id="KW-0812">Transmembrane</keyword>
<proteinExistence type="predicted"/>
<comment type="caution">
    <text evidence="2">The sequence shown here is derived from an EMBL/GenBank/DDBJ whole genome shotgun (WGS) entry which is preliminary data.</text>
</comment>
<keyword evidence="1" id="KW-1133">Transmembrane helix</keyword>
<accession>A0A4Q5M179</accession>
<name>A0A4Q5M179_9BACT</name>
<evidence type="ECO:0000313" key="2">
    <source>
        <dbReference type="EMBL" id="RYU96046.1"/>
    </source>
</evidence>
<organism evidence="2 3">
    <name type="scientific">Emticicia agri</name>
    <dbReference type="NCBI Taxonomy" id="2492393"/>
    <lineage>
        <taxon>Bacteria</taxon>
        <taxon>Pseudomonadati</taxon>
        <taxon>Bacteroidota</taxon>
        <taxon>Cytophagia</taxon>
        <taxon>Cytophagales</taxon>
        <taxon>Leadbetterellaceae</taxon>
        <taxon>Emticicia</taxon>
    </lineage>
</organism>